<keyword evidence="3" id="KW-1185">Reference proteome</keyword>
<dbReference type="OrthoDB" id="6891340at2"/>
<reference evidence="2 3" key="1">
    <citation type="submission" date="2019-01" db="EMBL/GenBank/DDBJ databases">
        <title>Zoogloea oleivorans genome sequencing and assembly.</title>
        <authorList>
            <person name="Tancsics A."/>
            <person name="Farkas M."/>
            <person name="Kriszt B."/>
            <person name="Maroti G."/>
            <person name="Horvath B."/>
        </authorList>
    </citation>
    <scope>NUCLEOTIDE SEQUENCE [LARGE SCALE GENOMIC DNA]</scope>
    <source>
        <strain evidence="2 3">Buc</strain>
    </source>
</reference>
<gene>
    <name evidence="2" type="ORF">ETQ85_22765</name>
</gene>
<proteinExistence type="predicted"/>
<feature type="chain" id="PRO_5025381709" description="Lipoprotein" evidence="1">
    <location>
        <begin position="26"/>
        <end position="252"/>
    </location>
</feature>
<organism evidence="2 3">
    <name type="scientific">Zoogloea oleivorans</name>
    <dbReference type="NCBI Taxonomy" id="1552750"/>
    <lineage>
        <taxon>Bacteria</taxon>
        <taxon>Pseudomonadati</taxon>
        <taxon>Pseudomonadota</taxon>
        <taxon>Betaproteobacteria</taxon>
        <taxon>Rhodocyclales</taxon>
        <taxon>Zoogloeaceae</taxon>
        <taxon>Zoogloea</taxon>
    </lineage>
</organism>
<evidence type="ECO:0000313" key="2">
    <source>
        <dbReference type="EMBL" id="TYC52444.1"/>
    </source>
</evidence>
<evidence type="ECO:0000313" key="3">
    <source>
        <dbReference type="Proteomes" id="UP000389128"/>
    </source>
</evidence>
<keyword evidence="1" id="KW-0732">Signal</keyword>
<dbReference type="EMBL" id="SDKK01000032">
    <property type="protein sequence ID" value="TYC52444.1"/>
    <property type="molecule type" value="Genomic_DNA"/>
</dbReference>
<sequence>MNKLATSGLALALASMVVGCAPRYADVPAPTRFENTKQQKLQAAEHWRNIAEHFASQLASDLNGKLNGRAVYVPTPDGEQPFVQGFRELLITSLMAQGLPVSTEARNSLVVDVRYAIYRFQPNRAQSTYYYGDVTAVATGLWAVSAVAAAEISSSASISAGAKLLATAAGLEGFGWLSQEALGRGQYASGPVPRSEILLTAAVADGTRFVSRRTNIYYTVDEDRELYWNQTSRSHNISVVGDCGERTQTCAR</sequence>
<dbReference type="Proteomes" id="UP000389128">
    <property type="component" value="Unassembled WGS sequence"/>
</dbReference>
<dbReference type="RefSeq" id="WP_148581349.1">
    <property type="nucleotide sequence ID" value="NZ_SDKK01000032.1"/>
</dbReference>
<dbReference type="AlphaFoldDB" id="A0A6C2CEP0"/>
<dbReference type="PROSITE" id="PS51257">
    <property type="entry name" value="PROKAR_LIPOPROTEIN"/>
    <property type="match status" value="1"/>
</dbReference>
<feature type="signal peptide" evidence="1">
    <location>
        <begin position="1"/>
        <end position="25"/>
    </location>
</feature>
<comment type="caution">
    <text evidence="2">The sequence shown here is derived from an EMBL/GenBank/DDBJ whole genome shotgun (WGS) entry which is preliminary data.</text>
</comment>
<name>A0A6C2CEP0_9RHOO</name>
<evidence type="ECO:0008006" key="4">
    <source>
        <dbReference type="Google" id="ProtNLM"/>
    </source>
</evidence>
<protein>
    <recommendedName>
        <fullName evidence="4">Lipoprotein</fullName>
    </recommendedName>
</protein>
<evidence type="ECO:0000256" key="1">
    <source>
        <dbReference type="SAM" id="SignalP"/>
    </source>
</evidence>
<accession>A0A6C2CEP0</accession>